<feature type="compositionally biased region" description="Basic and acidic residues" evidence="1">
    <location>
        <begin position="106"/>
        <end position="119"/>
    </location>
</feature>
<organism evidence="3 4">
    <name type="scientific">Heliomicrobium gestii</name>
    <name type="common">Heliobacterium gestii</name>
    <dbReference type="NCBI Taxonomy" id="2699"/>
    <lineage>
        <taxon>Bacteria</taxon>
        <taxon>Bacillati</taxon>
        <taxon>Bacillota</taxon>
        <taxon>Clostridia</taxon>
        <taxon>Eubacteriales</taxon>
        <taxon>Heliobacteriaceae</taxon>
        <taxon>Heliomicrobium</taxon>
    </lineage>
</organism>
<reference evidence="3 4" key="1">
    <citation type="submission" date="2020-01" db="EMBL/GenBank/DDBJ databases">
        <title>Whole genome sequence of Heliobacterium gestii DSM 11169.</title>
        <authorList>
            <person name="Kyndt J.A."/>
            <person name="Meyer T.E."/>
        </authorList>
    </citation>
    <scope>NUCLEOTIDE SEQUENCE [LARGE SCALE GENOMIC DNA]</scope>
    <source>
        <strain evidence="3 4">DSM 11169</strain>
    </source>
</reference>
<dbReference type="RefSeq" id="WP_161262529.1">
    <property type="nucleotide sequence ID" value="NZ_JAFBDC010000010.1"/>
</dbReference>
<keyword evidence="2" id="KW-0812">Transmembrane</keyword>
<evidence type="ECO:0000256" key="1">
    <source>
        <dbReference type="SAM" id="MobiDB-lite"/>
    </source>
</evidence>
<feature type="transmembrane region" description="Helical" evidence="2">
    <location>
        <begin position="16"/>
        <end position="34"/>
    </location>
</feature>
<feature type="region of interest" description="Disordered" evidence="1">
    <location>
        <begin position="106"/>
        <end position="133"/>
    </location>
</feature>
<evidence type="ECO:0000313" key="4">
    <source>
        <dbReference type="Proteomes" id="UP000471031"/>
    </source>
</evidence>
<sequence length="133" mass="14813">METLPASTGFIVDQEYLSTVLFVLITTTVELVKYMMKRQSEKFKVLLPFVLLGAGFLWGGLYGLWMKEALSWSNFKHGAEYGVYVACVSGVSYGMIKSFRQVRDGMGVEKNGGDGEKPPESPSDEEANKANRR</sequence>
<dbReference type="EMBL" id="WXEX01000011">
    <property type="protein sequence ID" value="MZP43965.1"/>
    <property type="molecule type" value="Genomic_DNA"/>
</dbReference>
<keyword evidence="2" id="KW-0472">Membrane</keyword>
<feature type="transmembrane region" description="Helical" evidence="2">
    <location>
        <begin position="78"/>
        <end position="96"/>
    </location>
</feature>
<feature type="transmembrane region" description="Helical" evidence="2">
    <location>
        <begin position="46"/>
        <end position="66"/>
    </location>
</feature>
<accession>A0A845LHR3</accession>
<dbReference type="OrthoDB" id="2083300at2"/>
<evidence type="ECO:0000313" key="3">
    <source>
        <dbReference type="EMBL" id="MZP43965.1"/>
    </source>
</evidence>
<evidence type="ECO:0000256" key="2">
    <source>
        <dbReference type="SAM" id="Phobius"/>
    </source>
</evidence>
<dbReference type="Proteomes" id="UP000471031">
    <property type="component" value="Unassembled WGS sequence"/>
</dbReference>
<dbReference type="AlphaFoldDB" id="A0A845LHR3"/>
<name>A0A845LHR3_HELGE</name>
<keyword evidence="4" id="KW-1185">Reference proteome</keyword>
<protein>
    <submittedName>
        <fullName evidence="3">Uncharacterized protein</fullName>
    </submittedName>
</protein>
<proteinExistence type="predicted"/>
<comment type="caution">
    <text evidence="3">The sequence shown here is derived from an EMBL/GenBank/DDBJ whole genome shotgun (WGS) entry which is preliminary data.</text>
</comment>
<keyword evidence="2" id="KW-1133">Transmembrane helix</keyword>
<gene>
    <name evidence="3" type="ORF">GTO89_13080</name>
</gene>